<dbReference type="Gene3D" id="1.20.120.160">
    <property type="entry name" value="HPT domain"/>
    <property type="match status" value="1"/>
</dbReference>
<dbReference type="PROSITE" id="PS50894">
    <property type="entry name" value="HPT"/>
    <property type="match status" value="1"/>
</dbReference>
<dbReference type="Pfam" id="PF01627">
    <property type="entry name" value="Hpt"/>
    <property type="match status" value="1"/>
</dbReference>
<keyword evidence="1" id="KW-0597">Phosphoprotein</keyword>
<organism evidence="3">
    <name type="scientific">Amphora coffeiformis</name>
    <dbReference type="NCBI Taxonomy" id="265554"/>
    <lineage>
        <taxon>Eukaryota</taxon>
        <taxon>Sar</taxon>
        <taxon>Stramenopiles</taxon>
        <taxon>Ochrophyta</taxon>
        <taxon>Bacillariophyta</taxon>
        <taxon>Bacillariophyceae</taxon>
        <taxon>Bacillariophycidae</taxon>
        <taxon>Thalassiophysales</taxon>
        <taxon>Catenulaceae</taxon>
        <taxon>Amphora</taxon>
    </lineage>
</organism>
<name>A0A7S3L651_9STRA</name>
<sequence length="129" mass="14062">MTAQTDVIDWQEAMQQCGDDEEFLREVLADLRTEVEAQLSIIAEIINNPQGTPYHQIMRSAHLLKGAAANLMCGALRTASMQLEDSARAAHEQGETASPPDVQAAVQAAHRNLQQAAQNFVAFLFSIGL</sequence>
<dbReference type="InterPro" id="IPR036641">
    <property type="entry name" value="HPT_dom_sf"/>
</dbReference>
<accession>A0A7S3L651</accession>
<dbReference type="InterPro" id="IPR008207">
    <property type="entry name" value="Sig_transdc_His_kin_Hpt_dom"/>
</dbReference>
<reference evidence="3" key="1">
    <citation type="submission" date="2021-01" db="EMBL/GenBank/DDBJ databases">
        <authorList>
            <person name="Corre E."/>
            <person name="Pelletier E."/>
            <person name="Niang G."/>
            <person name="Scheremetjew M."/>
            <person name="Finn R."/>
            <person name="Kale V."/>
            <person name="Holt S."/>
            <person name="Cochrane G."/>
            <person name="Meng A."/>
            <person name="Brown T."/>
            <person name="Cohen L."/>
        </authorList>
    </citation>
    <scope>NUCLEOTIDE SEQUENCE</scope>
    <source>
        <strain evidence="3">CCMP127</strain>
    </source>
</reference>
<protein>
    <recommendedName>
        <fullName evidence="2">HPt domain-containing protein</fullName>
    </recommendedName>
</protein>
<evidence type="ECO:0000256" key="1">
    <source>
        <dbReference type="PROSITE-ProRule" id="PRU00110"/>
    </source>
</evidence>
<gene>
    <name evidence="3" type="ORF">ACOF00016_LOCUS9011</name>
</gene>
<dbReference type="GO" id="GO:0000160">
    <property type="term" value="P:phosphorelay signal transduction system"/>
    <property type="evidence" value="ECO:0007669"/>
    <property type="project" value="InterPro"/>
</dbReference>
<proteinExistence type="predicted"/>
<dbReference type="EMBL" id="HBIM01010794">
    <property type="protein sequence ID" value="CAE0411725.1"/>
    <property type="molecule type" value="Transcribed_RNA"/>
</dbReference>
<feature type="modified residue" description="Phosphohistidine" evidence="1">
    <location>
        <position position="62"/>
    </location>
</feature>
<dbReference type="AlphaFoldDB" id="A0A7S3L651"/>
<evidence type="ECO:0000259" key="2">
    <source>
        <dbReference type="PROSITE" id="PS50894"/>
    </source>
</evidence>
<feature type="domain" description="HPt" evidence="2">
    <location>
        <begin position="20"/>
        <end position="123"/>
    </location>
</feature>
<evidence type="ECO:0000313" key="3">
    <source>
        <dbReference type="EMBL" id="CAE0411725.1"/>
    </source>
</evidence>
<dbReference type="SUPFAM" id="SSF47226">
    <property type="entry name" value="Histidine-containing phosphotransfer domain, HPT domain"/>
    <property type="match status" value="1"/>
</dbReference>